<evidence type="ECO:0008006" key="5">
    <source>
        <dbReference type="Google" id="ProtNLM"/>
    </source>
</evidence>
<organism evidence="3 4">
    <name type="scientific">Enterococcus mundtii</name>
    <dbReference type="NCBI Taxonomy" id="53346"/>
    <lineage>
        <taxon>Bacteria</taxon>
        <taxon>Bacillati</taxon>
        <taxon>Bacillota</taxon>
        <taxon>Bacilli</taxon>
        <taxon>Lactobacillales</taxon>
        <taxon>Enterococcaceae</taxon>
        <taxon>Enterococcus</taxon>
    </lineage>
</organism>
<name>A0AAI8RCK1_ENTMU</name>
<dbReference type="InterPro" id="IPR044060">
    <property type="entry name" value="Bacterial_rp_domain"/>
</dbReference>
<accession>A0AAI8RCK1</accession>
<reference evidence="3 4" key="1">
    <citation type="submission" date="2019-07" db="EMBL/GenBank/DDBJ databases">
        <title>antibiotic susceptibility of plant-derived lactic acid bacteria.</title>
        <authorList>
            <person name="Sugiyama M."/>
            <person name="Noda M."/>
        </authorList>
    </citation>
    <scope>NUCLEOTIDE SEQUENCE [LARGE SCALE GENOMIC DNA]</scope>
    <source>
        <strain evidence="3 4">15-1A</strain>
        <plasmid evidence="4">pem15-1a-2 dna</plasmid>
    </source>
</reference>
<dbReference type="RefSeq" id="WP_232092515.1">
    <property type="nucleotide sequence ID" value="NZ_AP019812.1"/>
</dbReference>
<evidence type="ECO:0000313" key="4">
    <source>
        <dbReference type="Proteomes" id="UP000509460"/>
    </source>
</evidence>
<gene>
    <name evidence="3" type="ORF">EM151A_5047</name>
</gene>
<sequence length="770" mass="85375">MISRLRRVMLVLGTTILIMPAVFMPAGMVYAETMTDTEEQEQMKLSIFQNPIEELASDPKFFFHQSHLQGTVEEPLQVTFFSDQKVSEASVFLPEEATLLKNKLQTGISVSEGAQPNEWIVQSGRAQNTFVLPLVFEVTGMYEVTMAEDTVKIEISDHEKTQMDEDDSIEEKSDQDYVTEYDLGYQKNSAAQLSETSPRNWNINNFPLIISRGDQLIRPELIPDTYHYVQAHNSSLPAGFGWMRASDRMALNSGSLSAIKYIFPDIVQDTTGSNLDLFFDVSQSSDMLIRSNRGWLWSNGNGWSVPASFTADISLENSNGLAVEAPIYFYHSNSSYTLHIKKDDLIGVILPSNINTFTVVESEDSYAIDVAAMGSNTTGWIIRNGAQFRATTTRGQGFSMFSPRPSNSAVKNLAFEIFPIEGGSAESNKTSVFQGETVGISAFPNPGYQFSRWEIASGTGGVIEDVELENTNFTMGSSNTVLRAIFEEIKYEVVLEANPINGGTPEVETPQLSPGEKTVIRANPNQGYDFVRWEIINGEDSVIDNDFNAVTTVTIGNENTTIRAVYEAKVVSPVDPLDPEVEVAPENIPELPEDQGQLSIDFISSFDFGSQAISVHDQTYYAKPQRLLNEDGTVNETKERPNYVQISDRRAANERNGWQLSVTQNGQFRNESGHELIGSEIQLFNQELVTAQGGTIPELEEEPVQQILPNTRKVLIQANGESGTGTWIYRFGNQQTADKSVGLYVPGGTNPEATSYSTKLTWELSSVPEN</sequence>
<feature type="domain" description="Bacterial repeat" evidence="2">
    <location>
        <begin position="417"/>
        <end position="489"/>
    </location>
</feature>
<dbReference type="EMBL" id="AP019812">
    <property type="protein sequence ID" value="BBM16336.1"/>
    <property type="molecule type" value="Genomic_DNA"/>
</dbReference>
<dbReference type="Pfam" id="PF18998">
    <property type="entry name" value="Flg_new_2"/>
    <property type="match status" value="1"/>
</dbReference>
<proteinExistence type="predicted"/>
<feature type="domain" description="WxL" evidence="1">
    <location>
        <begin position="558"/>
        <end position="768"/>
    </location>
</feature>
<dbReference type="AlphaFoldDB" id="A0AAI8RCK1"/>
<protein>
    <recommendedName>
        <fullName evidence="5">WxL domain-containing protein</fullName>
    </recommendedName>
</protein>
<keyword evidence="3" id="KW-0614">Plasmid</keyword>
<dbReference type="Pfam" id="PF13731">
    <property type="entry name" value="WxL"/>
    <property type="match status" value="1"/>
</dbReference>
<evidence type="ECO:0000259" key="2">
    <source>
        <dbReference type="Pfam" id="PF18998"/>
    </source>
</evidence>
<evidence type="ECO:0000313" key="3">
    <source>
        <dbReference type="EMBL" id="BBM16336.1"/>
    </source>
</evidence>
<dbReference type="Proteomes" id="UP000509460">
    <property type="component" value="Plasmid pEM15-1A-2"/>
</dbReference>
<evidence type="ECO:0000259" key="1">
    <source>
        <dbReference type="Pfam" id="PF13731"/>
    </source>
</evidence>
<dbReference type="InterPro" id="IPR027994">
    <property type="entry name" value="WxL_dom"/>
</dbReference>
<geneLocation type="plasmid" evidence="4">
    <name>pem15-1a-2 dna</name>
</geneLocation>